<keyword evidence="2" id="KW-1185">Reference proteome</keyword>
<dbReference type="RefSeq" id="WP_343814114.1">
    <property type="nucleotide sequence ID" value="NZ_BAAAFA010000001.1"/>
</dbReference>
<evidence type="ECO:0008006" key="3">
    <source>
        <dbReference type="Google" id="ProtNLM"/>
    </source>
</evidence>
<evidence type="ECO:0000313" key="1">
    <source>
        <dbReference type="EMBL" id="GAA0811009.1"/>
    </source>
</evidence>
<accession>A0ABN1L2Q6</accession>
<protein>
    <recommendedName>
        <fullName evidence="3">DUF4279 domain-containing protein</fullName>
    </recommendedName>
</protein>
<organism evidence="1 2">
    <name type="scientific">Colwellia asteriadis</name>
    <dbReference type="NCBI Taxonomy" id="517723"/>
    <lineage>
        <taxon>Bacteria</taxon>
        <taxon>Pseudomonadati</taxon>
        <taxon>Pseudomonadota</taxon>
        <taxon>Gammaproteobacteria</taxon>
        <taxon>Alteromonadales</taxon>
        <taxon>Colwelliaceae</taxon>
        <taxon>Colwellia</taxon>
    </lineage>
</organism>
<gene>
    <name evidence="1" type="ORF">GCM10009111_02860</name>
</gene>
<proteinExistence type="predicted"/>
<evidence type="ECO:0000313" key="2">
    <source>
        <dbReference type="Proteomes" id="UP001500021"/>
    </source>
</evidence>
<comment type="caution">
    <text evidence="1">The sequence shown here is derived from an EMBL/GenBank/DDBJ whole genome shotgun (WGS) entry which is preliminary data.</text>
</comment>
<dbReference type="InterPro" id="IPR025459">
    <property type="entry name" value="DUF4279"/>
</dbReference>
<reference evidence="1 2" key="1">
    <citation type="journal article" date="2019" name="Int. J. Syst. Evol. Microbiol.">
        <title>The Global Catalogue of Microorganisms (GCM) 10K type strain sequencing project: providing services to taxonomists for standard genome sequencing and annotation.</title>
        <authorList>
            <consortium name="The Broad Institute Genomics Platform"/>
            <consortium name="The Broad Institute Genome Sequencing Center for Infectious Disease"/>
            <person name="Wu L."/>
            <person name="Ma J."/>
        </authorList>
    </citation>
    <scope>NUCLEOTIDE SEQUENCE [LARGE SCALE GENOMIC DNA]</scope>
    <source>
        <strain evidence="1 2">JCM 15608</strain>
    </source>
</reference>
<sequence length="134" mass="15440">MACTFTYATLRIFSSELSPEKITDLIGFNPTKVKAINHDSKYKHEREFNYWAFSTKNLSDSTDNVEHLEIILNNLQDKLEVMCNLHKLNCSTDIFCFWDSNGQGGPSMTVDLMNRLVSLNLNISWDIYFDDESA</sequence>
<dbReference type="Proteomes" id="UP001500021">
    <property type="component" value="Unassembled WGS sequence"/>
</dbReference>
<dbReference type="EMBL" id="BAAAFA010000001">
    <property type="protein sequence ID" value="GAA0811009.1"/>
    <property type="molecule type" value="Genomic_DNA"/>
</dbReference>
<name>A0ABN1L2Q6_9GAMM</name>
<dbReference type="Pfam" id="PF14106">
    <property type="entry name" value="DUF4279"/>
    <property type="match status" value="1"/>
</dbReference>